<accession>A0A8S3SFU3</accession>
<evidence type="ECO:0000256" key="10">
    <source>
        <dbReference type="RuleBase" id="RU363063"/>
    </source>
</evidence>
<keyword evidence="12" id="KW-1185">Reference proteome</keyword>
<evidence type="ECO:0000256" key="6">
    <source>
        <dbReference type="ARBA" id="ARBA00022968"/>
    </source>
</evidence>
<keyword evidence="5" id="KW-0812">Transmembrane</keyword>
<dbReference type="GO" id="GO:0016758">
    <property type="term" value="F:hexosyltransferase activity"/>
    <property type="evidence" value="ECO:0007669"/>
    <property type="project" value="InterPro"/>
</dbReference>
<dbReference type="GO" id="GO:0000139">
    <property type="term" value="C:Golgi membrane"/>
    <property type="evidence" value="ECO:0007669"/>
    <property type="project" value="UniProtKB-SubCell"/>
</dbReference>
<evidence type="ECO:0000256" key="9">
    <source>
        <dbReference type="ARBA" id="ARBA00023136"/>
    </source>
</evidence>
<dbReference type="GO" id="GO:0006493">
    <property type="term" value="P:protein O-linked glycosylation"/>
    <property type="evidence" value="ECO:0007669"/>
    <property type="project" value="TreeGrafter"/>
</dbReference>
<evidence type="ECO:0000313" key="12">
    <source>
        <dbReference type="Proteomes" id="UP000683360"/>
    </source>
</evidence>
<gene>
    <name evidence="11" type="ORF">MEDL_33057</name>
</gene>
<keyword evidence="6" id="KW-0735">Signal-anchor</keyword>
<organism evidence="11 12">
    <name type="scientific">Mytilus edulis</name>
    <name type="common">Blue mussel</name>
    <dbReference type="NCBI Taxonomy" id="6550"/>
    <lineage>
        <taxon>Eukaryota</taxon>
        <taxon>Metazoa</taxon>
        <taxon>Spiralia</taxon>
        <taxon>Lophotrochozoa</taxon>
        <taxon>Mollusca</taxon>
        <taxon>Bivalvia</taxon>
        <taxon>Autobranchia</taxon>
        <taxon>Pteriomorphia</taxon>
        <taxon>Mytilida</taxon>
        <taxon>Mytiloidea</taxon>
        <taxon>Mytilidae</taxon>
        <taxon>Mytilinae</taxon>
        <taxon>Mytilus</taxon>
    </lineage>
</organism>
<reference evidence="11" key="1">
    <citation type="submission" date="2021-03" db="EMBL/GenBank/DDBJ databases">
        <authorList>
            <person name="Bekaert M."/>
        </authorList>
    </citation>
    <scope>NUCLEOTIDE SEQUENCE</scope>
</reference>
<evidence type="ECO:0000256" key="1">
    <source>
        <dbReference type="ARBA" id="ARBA00004323"/>
    </source>
</evidence>
<comment type="similarity">
    <text evidence="2 10">Belongs to the glycosyltransferase 31 family.</text>
</comment>
<dbReference type="PANTHER" id="PTHR11214">
    <property type="entry name" value="BETA-1,3-N-ACETYLGLUCOSAMINYLTRANSFERASE"/>
    <property type="match status" value="1"/>
</dbReference>
<dbReference type="EMBL" id="CAJPWZ010001631">
    <property type="protein sequence ID" value="CAG2219524.1"/>
    <property type="molecule type" value="Genomic_DNA"/>
</dbReference>
<dbReference type="Proteomes" id="UP000683360">
    <property type="component" value="Unassembled WGS sequence"/>
</dbReference>
<keyword evidence="3 10" id="KW-0328">Glycosyltransferase</keyword>
<evidence type="ECO:0000256" key="8">
    <source>
        <dbReference type="ARBA" id="ARBA00023034"/>
    </source>
</evidence>
<name>A0A8S3SFU3_MYTED</name>
<keyword evidence="8 10" id="KW-0333">Golgi apparatus</keyword>
<dbReference type="EC" id="2.4.1.-" evidence="10"/>
<keyword evidence="9" id="KW-0472">Membrane</keyword>
<keyword evidence="7" id="KW-1133">Transmembrane helix</keyword>
<dbReference type="Pfam" id="PF01762">
    <property type="entry name" value="Galactosyl_T"/>
    <property type="match status" value="1"/>
</dbReference>
<keyword evidence="4" id="KW-0808">Transferase</keyword>
<dbReference type="OrthoDB" id="414175at2759"/>
<dbReference type="AlphaFoldDB" id="A0A8S3SFU3"/>
<evidence type="ECO:0000256" key="2">
    <source>
        <dbReference type="ARBA" id="ARBA00008661"/>
    </source>
</evidence>
<evidence type="ECO:0000256" key="3">
    <source>
        <dbReference type="ARBA" id="ARBA00022676"/>
    </source>
</evidence>
<evidence type="ECO:0000256" key="4">
    <source>
        <dbReference type="ARBA" id="ARBA00022679"/>
    </source>
</evidence>
<evidence type="ECO:0000313" key="11">
    <source>
        <dbReference type="EMBL" id="CAG2219524.1"/>
    </source>
</evidence>
<dbReference type="PANTHER" id="PTHR11214:SF3">
    <property type="entry name" value="BETA-1,3-GALACTOSYLTRANSFERASE 6"/>
    <property type="match status" value="1"/>
</dbReference>
<evidence type="ECO:0000256" key="5">
    <source>
        <dbReference type="ARBA" id="ARBA00022692"/>
    </source>
</evidence>
<proteinExistence type="inferred from homology"/>
<sequence length="179" mass="21078">MPENEQLEHNFYHELKKADITISCSRLKFVIGLTCVVSLLLLLYEQYNLDILYDVPNLEKVIYDIQHKRFSNVNPLNEFNEKHIYKINPAKSMSQTTDQASLQLIIIVKSYILNFGQRIAIRRTWDGMTSLRSKTVFFIGYLEGCDHLIKQESNQYEDIVQLNIEDQYDNVVYKTIYSL</sequence>
<comment type="caution">
    <text evidence="11">The sequence shown here is derived from an EMBL/GenBank/DDBJ whole genome shotgun (WGS) entry which is preliminary data.</text>
</comment>
<comment type="subcellular location">
    <subcellularLocation>
        <location evidence="1 10">Golgi apparatus membrane</location>
        <topology evidence="1 10">Single-pass type II membrane protein</topology>
    </subcellularLocation>
</comment>
<evidence type="ECO:0000256" key="7">
    <source>
        <dbReference type="ARBA" id="ARBA00022989"/>
    </source>
</evidence>
<protein>
    <recommendedName>
        <fullName evidence="10">Hexosyltransferase</fullName>
        <ecNumber evidence="10">2.4.1.-</ecNumber>
    </recommendedName>
</protein>
<dbReference type="InterPro" id="IPR002659">
    <property type="entry name" value="Glyco_trans_31"/>
</dbReference>